<evidence type="ECO:0000256" key="3">
    <source>
        <dbReference type="ARBA" id="ARBA00022801"/>
    </source>
</evidence>
<dbReference type="OrthoDB" id="442453at2759"/>
<proteinExistence type="inferred from homology"/>
<dbReference type="Pfam" id="PF14671">
    <property type="entry name" value="DSPn"/>
    <property type="match status" value="1"/>
</dbReference>
<feature type="domain" description="Dual specificity/tyrosine protein phosphatase N-terminal" evidence="5">
    <location>
        <begin position="32"/>
        <end position="169"/>
    </location>
</feature>
<dbReference type="EMBL" id="MLAK01000571">
    <property type="protein sequence ID" value="OHT12135.1"/>
    <property type="molecule type" value="Genomic_DNA"/>
</dbReference>
<dbReference type="FunFam" id="3.90.190.10:FF:000006">
    <property type="entry name" value="Dual specificity protein phosphatase CDC14B"/>
    <property type="match status" value="1"/>
</dbReference>
<comment type="caution">
    <text evidence="6">The sequence shown here is derived from an EMBL/GenBank/DDBJ whole genome shotgun (WGS) entry which is preliminary data.</text>
</comment>
<organism evidence="6 7">
    <name type="scientific">Tritrichomonas foetus</name>
    <dbReference type="NCBI Taxonomy" id="1144522"/>
    <lineage>
        <taxon>Eukaryota</taxon>
        <taxon>Metamonada</taxon>
        <taxon>Parabasalia</taxon>
        <taxon>Tritrichomonadida</taxon>
        <taxon>Tritrichomonadidae</taxon>
        <taxon>Tritrichomonas</taxon>
    </lineage>
</organism>
<evidence type="ECO:0000256" key="4">
    <source>
        <dbReference type="ARBA" id="ARBA00022912"/>
    </source>
</evidence>
<evidence type="ECO:0000313" key="7">
    <source>
        <dbReference type="Proteomes" id="UP000179807"/>
    </source>
</evidence>
<protein>
    <recommendedName>
        <fullName evidence="2">protein-tyrosine-phosphatase</fullName>
        <ecNumber evidence="2">3.1.3.48</ecNumber>
    </recommendedName>
</protein>
<sequence length="311" mass="36332">MKKFFIHIFEAPLSKSLIMKRTMMNSSNTITIIPNRLSFTILDDLPNKSKTVFYYSTEDNPAFAYQPFYADFGPNSLLQVHKFLGLTKRLLEREKIPLIYFCTDSPFSITNSIFLISSFSMIYHETSPQKAYEPFRCFENFVRPYRDASSLQSLYDLSIYSCLKGLHKAMKLGWYNPNNFDVLQWEKYEQVPNGDMNWLIPGKLMAFATPYSSNIIQGWKVCTPNDLVPVFKGFKITRIIRLTNKIYDETIFMKNGFKFTELFFEDGTTPPEHILKRFLELMQSDDVIALHCKAGLGRTFVDFDQNFKKFC</sequence>
<keyword evidence="7" id="KW-1185">Reference proteome</keyword>
<dbReference type="InterPro" id="IPR029260">
    <property type="entry name" value="DSPn"/>
</dbReference>
<dbReference type="RefSeq" id="XP_068365271.1">
    <property type="nucleotide sequence ID" value="XM_068491514.1"/>
</dbReference>
<comment type="similarity">
    <text evidence="1">Belongs to the protein-tyrosine phosphatase family. Non-receptor class CDC14 subfamily.</text>
</comment>
<evidence type="ECO:0000259" key="5">
    <source>
        <dbReference type="Pfam" id="PF14671"/>
    </source>
</evidence>
<accession>A0A1J4KLF6</accession>
<dbReference type="InterPro" id="IPR050561">
    <property type="entry name" value="PTP"/>
</dbReference>
<dbReference type="CDD" id="cd17657">
    <property type="entry name" value="CDC14_N"/>
    <property type="match status" value="1"/>
</dbReference>
<dbReference type="VEuPathDB" id="TrichDB:TRFO_03779"/>
<reference evidence="6" key="1">
    <citation type="submission" date="2016-10" db="EMBL/GenBank/DDBJ databases">
        <authorList>
            <person name="Benchimol M."/>
            <person name="Almeida L.G."/>
            <person name="Vasconcelos A.T."/>
            <person name="Perreira-Neves A."/>
            <person name="Rosa I.A."/>
            <person name="Tasca T."/>
            <person name="Bogo M.R."/>
            <person name="de Souza W."/>
        </authorList>
    </citation>
    <scope>NUCLEOTIDE SEQUENCE [LARGE SCALE GENOMIC DNA]</scope>
    <source>
        <strain evidence="6">K</strain>
    </source>
</reference>
<name>A0A1J4KLF6_9EUKA</name>
<dbReference type="AlphaFoldDB" id="A0A1J4KLF6"/>
<evidence type="ECO:0000256" key="1">
    <source>
        <dbReference type="ARBA" id="ARBA00007315"/>
    </source>
</evidence>
<evidence type="ECO:0000256" key="2">
    <source>
        <dbReference type="ARBA" id="ARBA00013064"/>
    </source>
</evidence>
<dbReference type="SUPFAM" id="SSF52799">
    <property type="entry name" value="(Phosphotyrosine protein) phosphatases II"/>
    <property type="match status" value="2"/>
</dbReference>
<evidence type="ECO:0000313" key="6">
    <source>
        <dbReference type="EMBL" id="OHT12135.1"/>
    </source>
</evidence>
<gene>
    <name evidence="6" type="ORF">TRFO_03779</name>
</gene>
<dbReference type="EC" id="3.1.3.48" evidence="2"/>
<dbReference type="Proteomes" id="UP000179807">
    <property type="component" value="Unassembled WGS sequence"/>
</dbReference>
<dbReference type="GeneID" id="94826218"/>
<dbReference type="Gene3D" id="3.90.190.10">
    <property type="entry name" value="Protein tyrosine phosphatase superfamily"/>
    <property type="match status" value="2"/>
</dbReference>
<dbReference type="PANTHER" id="PTHR23339">
    <property type="entry name" value="TYROSINE SPECIFIC PROTEIN PHOSPHATASE AND DUAL SPECIFICITY PROTEIN PHOSPHATASE"/>
    <property type="match status" value="1"/>
</dbReference>
<keyword evidence="4" id="KW-0904">Protein phosphatase</keyword>
<keyword evidence="3" id="KW-0378">Hydrolase</keyword>
<dbReference type="GO" id="GO:0004725">
    <property type="term" value="F:protein tyrosine phosphatase activity"/>
    <property type="evidence" value="ECO:0007669"/>
    <property type="project" value="UniProtKB-EC"/>
</dbReference>
<dbReference type="InterPro" id="IPR029021">
    <property type="entry name" value="Prot-tyrosine_phosphatase-like"/>
</dbReference>